<name>A0A7W7AK38_9SPHN</name>
<keyword evidence="9" id="KW-0675">Receptor</keyword>
<keyword evidence="6" id="KW-0732">Signal</keyword>
<dbReference type="Proteomes" id="UP000574769">
    <property type="component" value="Unassembled WGS sequence"/>
</dbReference>
<proteinExistence type="inferred from homology"/>
<evidence type="ECO:0000259" key="8">
    <source>
        <dbReference type="Pfam" id="PF07715"/>
    </source>
</evidence>
<dbReference type="Gene3D" id="2.170.130.10">
    <property type="entry name" value="TonB-dependent receptor, plug domain"/>
    <property type="match status" value="1"/>
</dbReference>
<evidence type="ECO:0000256" key="6">
    <source>
        <dbReference type="SAM" id="SignalP"/>
    </source>
</evidence>
<gene>
    <name evidence="9" type="ORF">GGQ96_002651</name>
</gene>
<dbReference type="EMBL" id="JACHNY010000005">
    <property type="protein sequence ID" value="MBB4618508.1"/>
    <property type="molecule type" value="Genomic_DNA"/>
</dbReference>
<evidence type="ECO:0000256" key="3">
    <source>
        <dbReference type="ARBA" id="ARBA00023237"/>
    </source>
</evidence>
<feature type="signal peptide" evidence="6">
    <location>
        <begin position="1"/>
        <end position="34"/>
    </location>
</feature>
<keyword evidence="2 4" id="KW-0472">Membrane</keyword>
<dbReference type="GO" id="GO:0009279">
    <property type="term" value="C:cell outer membrane"/>
    <property type="evidence" value="ECO:0007669"/>
    <property type="project" value="UniProtKB-SubCell"/>
</dbReference>
<dbReference type="Pfam" id="PF07715">
    <property type="entry name" value="Plug"/>
    <property type="match status" value="1"/>
</dbReference>
<keyword evidence="4" id="KW-0798">TonB box</keyword>
<evidence type="ECO:0000313" key="10">
    <source>
        <dbReference type="Proteomes" id="UP000574769"/>
    </source>
</evidence>
<feature type="region of interest" description="Disordered" evidence="5">
    <location>
        <begin position="37"/>
        <end position="98"/>
    </location>
</feature>
<dbReference type="InterPro" id="IPR010104">
    <property type="entry name" value="TonB_rcpt_bac"/>
</dbReference>
<evidence type="ECO:0000256" key="1">
    <source>
        <dbReference type="ARBA" id="ARBA00004442"/>
    </source>
</evidence>
<dbReference type="CDD" id="cd01347">
    <property type="entry name" value="ligand_gated_channel"/>
    <property type="match status" value="1"/>
</dbReference>
<evidence type="ECO:0000256" key="2">
    <source>
        <dbReference type="ARBA" id="ARBA00023136"/>
    </source>
</evidence>
<evidence type="ECO:0000256" key="4">
    <source>
        <dbReference type="RuleBase" id="RU003357"/>
    </source>
</evidence>
<keyword evidence="3" id="KW-0998">Cell outer membrane</keyword>
<dbReference type="SUPFAM" id="SSF56935">
    <property type="entry name" value="Porins"/>
    <property type="match status" value="1"/>
</dbReference>
<keyword evidence="10" id="KW-1185">Reference proteome</keyword>
<dbReference type="RefSeq" id="WP_184115421.1">
    <property type="nucleotide sequence ID" value="NZ_JACHNY010000005.1"/>
</dbReference>
<protein>
    <submittedName>
        <fullName evidence="9">TonB-dependent receptor</fullName>
    </submittedName>
</protein>
<evidence type="ECO:0000259" key="7">
    <source>
        <dbReference type="Pfam" id="PF00593"/>
    </source>
</evidence>
<comment type="subcellular location">
    <subcellularLocation>
        <location evidence="1 4">Cell outer membrane</location>
    </subcellularLocation>
</comment>
<comment type="caution">
    <text evidence="9">The sequence shown here is derived from an EMBL/GenBank/DDBJ whole genome shotgun (WGS) entry which is preliminary data.</text>
</comment>
<dbReference type="InterPro" id="IPR000531">
    <property type="entry name" value="Beta-barrel_TonB"/>
</dbReference>
<organism evidence="9 10">
    <name type="scientific">Sphingomonas abaci</name>
    <dbReference type="NCBI Taxonomy" id="237611"/>
    <lineage>
        <taxon>Bacteria</taxon>
        <taxon>Pseudomonadati</taxon>
        <taxon>Pseudomonadota</taxon>
        <taxon>Alphaproteobacteria</taxon>
        <taxon>Sphingomonadales</taxon>
        <taxon>Sphingomonadaceae</taxon>
        <taxon>Sphingomonas</taxon>
    </lineage>
</organism>
<dbReference type="NCBIfam" id="TIGR01782">
    <property type="entry name" value="TonB-Xanth-Caul"/>
    <property type="match status" value="1"/>
</dbReference>
<dbReference type="Pfam" id="PF00593">
    <property type="entry name" value="TonB_dep_Rec_b-barrel"/>
    <property type="match status" value="1"/>
</dbReference>
<evidence type="ECO:0000313" key="9">
    <source>
        <dbReference type="EMBL" id="MBB4618508.1"/>
    </source>
</evidence>
<dbReference type="PANTHER" id="PTHR40980">
    <property type="entry name" value="PLUG DOMAIN-CONTAINING PROTEIN"/>
    <property type="match status" value="1"/>
</dbReference>
<evidence type="ECO:0000256" key="5">
    <source>
        <dbReference type="SAM" id="MobiDB-lite"/>
    </source>
</evidence>
<feature type="chain" id="PRO_5031053969" evidence="6">
    <location>
        <begin position="35"/>
        <end position="987"/>
    </location>
</feature>
<dbReference type="InterPro" id="IPR037066">
    <property type="entry name" value="Plug_dom_sf"/>
</dbReference>
<sequence length="987" mass="105439">MQTDTPILIRRHVRAIAAGASLLTLALVATPALAQDATKPGAGAPAQSDGNPSTASQQGTPATGALPRDGSGTVAAVPPSDASTVEQAAGPQDDGQGADIVVTGLRRSLATAQALKFNSDQFVDSITATDIGKLPDKNVAEALQRVSGIQISRNYGEGSGIAIRGLTQVKTQLNGRDVFGGSGGRSLSFEDVPSELLAGVDVYKDPSAKEIEGGIGGLVNLRTRMPFDEKGFVLSASMGANYFDLAKDARFNGSALVSKTWSDTGIGDFGILVDVSYYESSFRRDQATIEPYVPVTGIPGYAGQTLSMPDGAGIQVTQGSRKRRGYYAAAQWEPASNLQFYGTVFQANYDLYTPNYSSFVTNSTSPDFLNYMQPNAGGFRFDDGQFVSGGFNGFTPATPNANTALNVQNNTQVAFSRTKTTDYAGGVKWQPTDRLHVNLDLQYVRATANVSSYTAFGQKDLAGYTIDLSHDLPAISFQSAPGTGAIADPAAYRFTAIMDHLEDSVATQKAARLDLEWDFDDSILTSIQGGVRYTDREAINRSTPYNWTAAAPTNADGTPLNLANPAALGINSPYGALFGGKGDAIIGSVPYASAVLFNDPVAAFRTIGGRAITTFSDQDINTQNEKTYAGYLAAYFKVDAGLPLDGNIAVRVVKTDADASGTTRLNYRPTLGADSQQVTLDQPYAVGQSYTKVLPSLNLRAHLTERLQLRAGASKGLSRPDFSQLNANRQFSVGYAQLLDGTTVIGYQPNGVNTGTGGNPLLKPLTVDQADLALEWNAAATTFFYGTVFYKKLKNFTTSQVFEQQVEVPGQGPQTFRYTAFVNGARGEVKGFEIGGNTFFDFLPGPLSGLGAQANLTYVDSSAPGATGTLLNGDQVPTSLQGLSKWSYNLVGLYEKYGFTARAAYNWRSHYLFDSASNGTGGVPIYNRAYGQLDASIGYNFTPKVSVTVDAINLTRARFDSYQYYPGNPRNFELNDRRFGISFRMRN</sequence>
<dbReference type="InterPro" id="IPR036942">
    <property type="entry name" value="Beta-barrel_TonB_sf"/>
</dbReference>
<comment type="similarity">
    <text evidence="4">Belongs to the TonB-dependent receptor family.</text>
</comment>
<accession>A0A7W7AK38</accession>
<dbReference type="AlphaFoldDB" id="A0A7W7AK38"/>
<feature type="compositionally biased region" description="Polar residues" evidence="5">
    <location>
        <begin position="48"/>
        <end position="61"/>
    </location>
</feature>
<dbReference type="PANTHER" id="PTHR40980:SF3">
    <property type="entry name" value="TONB-DEPENDENT RECEPTOR-LIKE BETA-BARREL DOMAIN-CONTAINING PROTEIN"/>
    <property type="match status" value="1"/>
</dbReference>
<dbReference type="Gene3D" id="2.40.170.20">
    <property type="entry name" value="TonB-dependent receptor, beta-barrel domain"/>
    <property type="match status" value="1"/>
</dbReference>
<reference evidence="9 10" key="1">
    <citation type="submission" date="2020-08" db="EMBL/GenBank/DDBJ databases">
        <title>Genomic Encyclopedia of Type Strains, Phase IV (KMG-IV): sequencing the most valuable type-strain genomes for metagenomic binning, comparative biology and taxonomic classification.</title>
        <authorList>
            <person name="Goeker M."/>
        </authorList>
    </citation>
    <scope>NUCLEOTIDE SEQUENCE [LARGE SCALE GENOMIC DNA]</scope>
    <source>
        <strain evidence="9 10">DSM 15867</strain>
    </source>
</reference>
<feature type="domain" description="TonB-dependent receptor plug" evidence="8">
    <location>
        <begin position="118"/>
        <end position="217"/>
    </location>
</feature>
<dbReference type="InterPro" id="IPR012910">
    <property type="entry name" value="Plug_dom"/>
</dbReference>
<feature type="domain" description="TonB-dependent receptor-like beta-barrel" evidence="7">
    <location>
        <begin position="481"/>
        <end position="954"/>
    </location>
</feature>